<protein>
    <submittedName>
        <fullName evidence="1">Uncharacterized protein</fullName>
    </submittedName>
</protein>
<accession>A0A8J7M333</accession>
<sequence>MIYLTTDALEQGVYFDFRSHQPLGRGTAPSYVGLLGNGVHEVPVQLKRYRGSLEVIFGNSELFRFVDEEMLRGMVQEVVTATIH</sequence>
<keyword evidence="2" id="KW-1185">Reference proteome</keyword>
<dbReference type="Proteomes" id="UP000636888">
    <property type="component" value="Unassembled WGS sequence"/>
</dbReference>
<comment type="caution">
    <text evidence="1">The sequence shown here is derived from an EMBL/GenBank/DDBJ whole genome shotgun (WGS) entry which is preliminary data.</text>
</comment>
<organism evidence="1 2">
    <name type="scientific">Geomesophilobacter sediminis</name>
    <dbReference type="NCBI Taxonomy" id="2798584"/>
    <lineage>
        <taxon>Bacteria</taxon>
        <taxon>Pseudomonadati</taxon>
        <taxon>Thermodesulfobacteriota</taxon>
        <taxon>Desulfuromonadia</taxon>
        <taxon>Geobacterales</taxon>
        <taxon>Geobacteraceae</taxon>
        <taxon>Geomesophilobacter</taxon>
    </lineage>
</organism>
<proteinExistence type="predicted"/>
<gene>
    <name evidence="1" type="ORF">JFN93_21865</name>
</gene>
<dbReference type="RefSeq" id="WP_199386388.1">
    <property type="nucleotide sequence ID" value="NZ_JAEMHM010000023.1"/>
</dbReference>
<name>A0A8J7M333_9BACT</name>
<evidence type="ECO:0000313" key="1">
    <source>
        <dbReference type="EMBL" id="MBJ6727368.1"/>
    </source>
</evidence>
<evidence type="ECO:0000313" key="2">
    <source>
        <dbReference type="Proteomes" id="UP000636888"/>
    </source>
</evidence>
<reference evidence="1" key="1">
    <citation type="submission" date="2020-12" db="EMBL/GenBank/DDBJ databases">
        <title>Geomonas sp. Red875, isolated from river sediment.</title>
        <authorList>
            <person name="Xu Z."/>
            <person name="Zhang Z."/>
            <person name="Masuda Y."/>
            <person name="Itoh H."/>
            <person name="Senoo K."/>
        </authorList>
    </citation>
    <scope>NUCLEOTIDE SEQUENCE</scope>
    <source>
        <strain evidence="1">Red875</strain>
    </source>
</reference>
<dbReference type="AlphaFoldDB" id="A0A8J7M333"/>
<dbReference type="EMBL" id="JAEMHM010000023">
    <property type="protein sequence ID" value="MBJ6727368.1"/>
    <property type="molecule type" value="Genomic_DNA"/>
</dbReference>